<evidence type="ECO:0000313" key="2">
    <source>
        <dbReference type="EMBL" id="HCY80606.1"/>
    </source>
</evidence>
<dbReference type="Proteomes" id="UP000263268">
    <property type="component" value="Unassembled WGS sequence"/>
</dbReference>
<dbReference type="InterPro" id="IPR015947">
    <property type="entry name" value="PUA-like_sf"/>
</dbReference>
<gene>
    <name evidence="2" type="ORF">DHV22_02865</name>
</gene>
<dbReference type="SUPFAM" id="SSF88697">
    <property type="entry name" value="PUA domain-like"/>
    <property type="match status" value="1"/>
</dbReference>
<feature type="domain" description="EVE" evidence="1">
    <location>
        <begin position="114"/>
        <end position="242"/>
    </location>
</feature>
<feature type="non-terminal residue" evidence="2">
    <location>
        <position position="332"/>
    </location>
</feature>
<evidence type="ECO:0000313" key="3">
    <source>
        <dbReference type="Proteomes" id="UP000263268"/>
    </source>
</evidence>
<reference evidence="2 3" key="1">
    <citation type="journal article" date="2018" name="Nat. Biotechnol.">
        <title>A standardized bacterial taxonomy based on genome phylogeny substantially revises the tree of life.</title>
        <authorList>
            <person name="Parks D.H."/>
            <person name="Chuvochina M."/>
            <person name="Waite D.W."/>
            <person name="Rinke C."/>
            <person name="Skarshewski A."/>
            <person name="Chaumeil P.A."/>
            <person name="Hugenholtz P."/>
        </authorList>
    </citation>
    <scope>NUCLEOTIDE SEQUENCE [LARGE SCALE GENOMIC DNA]</scope>
    <source>
        <strain evidence="2">UBA10227</strain>
    </source>
</reference>
<protein>
    <recommendedName>
        <fullName evidence="1">EVE domain-containing protein</fullName>
    </recommendedName>
</protein>
<dbReference type="AlphaFoldDB" id="A0A3D6BMX3"/>
<evidence type="ECO:0000259" key="1">
    <source>
        <dbReference type="Pfam" id="PF01878"/>
    </source>
</evidence>
<organism evidence="2 3">
    <name type="scientific">Xanthomarina gelatinilytica</name>
    <dbReference type="NCBI Taxonomy" id="1137281"/>
    <lineage>
        <taxon>Bacteria</taxon>
        <taxon>Pseudomonadati</taxon>
        <taxon>Bacteroidota</taxon>
        <taxon>Flavobacteriia</taxon>
        <taxon>Flavobacteriales</taxon>
        <taxon>Flavobacteriaceae</taxon>
        <taxon>Xanthomarina</taxon>
    </lineage>
</organism>
<name>A0A3D6BMX3_9FLAO</name>
<proteinExistence type="predicted"/>
<dbReference type="EMBL" id="DPRK01000046">
    <property type="protein sequence ID" value="HCY80606.1"/>
    <property type="molecule type" value="Genomic_DNA"/>
</dbReference>
<accession>A0A3D6BMX3</accession>
<sequence length="332" mass="38684">MNQIKNVEVPFAEWLQKTIPDSYRQYLGRSVSQTRERLQEINNFFPERNIFEIENSDPRAVIDFIKHKTHRKERANNPDFVTYDTFHSNGIPKAVIGKNHYFRFLEQYFASKVNYWVFQGNPKIYDISNALKNGHLKSWKVAAHKDTVKPGDKIILWQTGEKAGCYALAEVSSEVGKLAEEPLELQYYLSPSTDDGENNTERVKIEITKNLVNPVLWSDIKDRPEFTSFKAGNQGTNFSATEEEYKALRAIIENPRFTWIPTYKGIVEYLKGKENDQLGLINLLKESGCDLFNDRDENDKLIPLEVIDPFTFFCYINKYFTQRLEILQNLAR</sequence>
<dbReference type="InterPro" id="IPR002740">
    <property type="entry name" value="EVE_domain"/>
</dbReference>
<dbReference type="Gene3D" id="3.10.590.10">
    <property type="entry name" value="ph1033 like domains"/>
    <property type="match status" value="1"/>
</dbReference>
<dbReference type="Pfam" id="PF01878">
    <property type="entry name" value="EVE"/>
    <property type="match status" value="1"/>
</dbReference>
<comment type="caution">
    <text evidence="2">The sequence shown here is derived from an EMBL/GenBank/DDBJ whole genome shotgun (WGS) entry which is preliminary data.</text>
</comment>